<comment type="caution">
    <text evidence="3">The sequence shown here is derived from an EMBL/GenBank/DDBJ whole genome shotgun (WGS) entry which is preliminary data.</text>
</comment>
<dbReference type="RefSeq" id="WP_191729620.1">
    <property type="nucleotide sequence ID" value="NZ_JACSQJ010000005.1"/>
</dbReference>
<dbReference type="InterPro" id="IPR027417">
    <property type="entry name" value="P-loop_NTPase"/>
</dbReference>
<accession>A0ABR8UK76</accession>
<protein>
    <submittedName>
        <fullName evidence="3">Polysaccharide biosynthesis protein</fullName>
    </submittedName>
</protein>
<gene>
    <name evidence="3" type="ORF">H9645_10365</name>
</gene>
<sequence>MHAQHDSLAVALPRATGTATHMAMPALPSPRTLEDRRLIHRNDSVRAQADAFRDLRTQLLALSDQRNFVTLVVPVTAGCGGSFVARNLALAFAFDESKMAVLLDCDVLYPSQRAAFGVDAAHCGLVDYLEDEGRQLSEIQYDTGIPRLRVVPSGTRRESTGEHFSSVRARTMIDSLRSTSPGVYPILDSPPALTSPDARILADLSDFVVLVAGYGRTTQEQIDKAMANFSAEKVAGIVFNNRV</sequence>
<dbReference type="CDD" id="cd05387">
    <property type="entry name" value="BY-kinase"/>
    <property type="match status" value="1"/>
</dbReference>
<evidence type="ECO:0000313" key="4">
    <source>
        <dbReference type="Proteomes" id="UP000647183"/>
    </source>
</evidence>
<keyword evidence="1" id="KW-0547">Nucleotide-binding</keyword>
<dbReference type="InterPro" id="IPR050445">
    <property type="entry name" value="Bact_polysacc_biosynth/exp"/>
</dbReference>
<proteinExistence type="predicted"/>
<name>A0ABR8UK76_9GAMM</name>
<evidence type="ECO:0000256" key="2">
    <source>
        <dbReference type="ARBA" id="ARBA00022840"/>
    </source>
</evidence>
<dbReference type="Proteomes" id="UP000647183">
    <property type="component" value="Unassembled WGS sequence"/>
</dbReference>
<dbReference type="Gene3D" id="3.40.50.300">
    <property type="entry name" value="P-loop containing nucleotide triphosphate hydrolases"/>
    <property type="match status" value="1"/>
</dbReference>
<evidence type="ECO:0000313" key="3">
    <source>
        <dbReference type="EMBL" id="MBD7988430.1"/>
    </source>
</evidence>
<dbReference type="EMBL" id="JACSQJ010000005">
    <property type="protein sequence ID" value="MBD7988430.1"/>
    <property type="molecule type" value="Genomic_DNA"/>
</dbReference>
<evidence type="ECO:0000256" key="1">
    <source>
        <dbReference type="ARBA" id="ARBA00022741"/>
    </source>
</evidence>
<dbReference type="InterPro" id="IPR005702">
    <property type="entry name" value="Wzc-like_C"/>
</dbReference>
<dbReference type="PANTHER" id="PTHR32309:SF13">
    <property type="entry name" value="FERRIC ENTEROBACTIN TRANSPORT PROTEIN FEPE"/>
    <property type="match status" value="1"/>
</dbReference>
<keyword evidence="4" id="KW-1185">Reference proteome</keyword>
<organism evidence="3 4">
    <name type="scientific">Luteimonas colneyensis</name>
    <dbReference type="NCBI Taxonomy" id="2762230"/>
    <lineage>
        <taxon>Bacteria</taxon>
        <taxon>Pseudomonadati</taxon>
        <taxon>Pseudomonadota</taxon>
        <taxon>Gammaproteobacteria</taxon>
        <taxon>Lysobacterales</taxon>
        <taxon>Lysobacteraceae</taxon>
        <taxon>Luteimonas</taxon>
    </lineage>
</organism>
<reference evidence="3 4" key="1">
    <citation type="submission" date="2020-08" db="EMBL/GenBank/DDBJ databases">
        <title>A Genomic Blueprint of the Chicken Gut Microbiome.</title>
        <authorList>
            <person name="Gilroy R."/>
            <person name="Ravi A."/>
            <person name="Getino M."/>
            <person name="Pursley I."/>
            <person name="Horton D.L."/>
            <person name="Alikhan N.-F."/>
            <person name="Baker D."/>
            <person name="Gharbi K."/>
            <person name="Hall N."/>
            <person name="Watson M."/>
            <person name="Adriaenssens E.M."/>
            <person name="Foster-Nyarko E."/>
            <person name="Jarju S."/>
            <person name="Secka A."/>
            <person name="Antonio M."/>
            <person name="Oren A."/>
            <person name="Chaudhuri R."/>
            <person name="La Ragione R.M."/>
            <person name="Hildebrand F."/>
            <person name="Pallen M.J."/>
        </authorList>
    </citation>
    <scope>NUCLEOTIDE SEQUENCE [LARGE SCALE GENOMIC DNA]</scope>
    <source>
        <strain evidence="3 4">Sa2BVA3</strain>
    </source>
</reference>
<keyword evidence="2" id="KW-0067">ATP-binding</keyword>
<dbReference type="PANTHER" id="PTHR32309">
    <property type="entry name" value="TYROSINE-PROTEIN KINASE"/>
    <property type="match status" value="1"/>
</dbReference>
<dbReference type="SUPFAM" id="SSF52540">
    <property type="entry name" value="P-loop containing nucleoside triphosphate hydrolases"/>
    <property type="match status" value="1"/>
</dbReference>